<evidence type="ECO:0000313" key="4">
    <source>
        <dbReference type="EMBL" id="KAH7087321.1"/>
    </source>
</evidence>
<dbReference type="Pfam" id="PF01557">
    <property type="entry name" value="FAA_hydrolase"/>
    <property type="match status" value="1"/>
</dbReference>
<accession>A0A8K0R616</accession>
<organism evidence="4 5">
    <name type="scientific">Paraphoma chrysanthemicola</name>
    <dbReference type="NCBI Taxonomy" id="798071"/>
    <lineage>
        <taxon>Eukaryota</taxon>
        <taxon>Fungi</taxon>
        <taxon>Dikarya</taxon>
        <taxon>Ascomycota</taxon>
        <taxon>Pezizomycotina</taxon>
        <taxon>Dothideomycetes</taxon>
        <taxon>Pleosporomycetidae</taxon>
        <taxon>Pleosporales</taxon>
        <taxon>Pleosporineae</taxon>
        <taxon>Phaeosphaeriaceae</taxon>
        <taxon>Paraphoma</taxon>
    </lineage>
</organism>
<dbReference type="GO" id="GO:0016787">
    <property type="term" value="F:hydrolase activity"/>
    <property type="evidence" value="ECO:0007669"/>
    <property type="project" value="UniProtKB-KW"/>
</dbReference>
<evidence type="ECO:0000256" key="1">
    <source>
        <dbReference type="ARBA" id="ARBA00010211"/>
    </source>
</evidence>
<keyword evidence="5" id="KW-1185">Reference proteome</keyword>
<dbReference type="PANTHER" id="PTHR11820">
    <property type="entry name" value="ACYLPYRUVASE"/>
    <property type="match status" value="1"/>
</dbReference>
<dbReference type="Proteomes" id="UP000813461">
    <property type="component" value="Unassembled WGS sequence"/>
</dbReference>
<dbReference type="AlphaFoldDB" id="A0A8K0R616"/>
<feature type="domain" description="Fumarylacetoacetase-like C-terminal" evidence="3">
    <location>
        <begin position="74"/>
        <end position="282"/>
    </location>
</feature>
<dbReference type="InterPro" id="IPR011234">
    <property type="entry name" value="Fumarylacetoacetase-like_C"/>
</dbReference>
<dbReference type="OrthoDB" id="411064at2759"/>
<comment type="similarity">
    <text evidence="1">Belongs to the FAH family.</text>
</comment>
<evidence type="ECO:0000259" key="3">
    <source>
        <dbReference type="Pfam" id="PF01557"/>
    </source>
</evidence>
<gene>
    <name evidence="4" type="ORF">FB567DRAFT_524782</name>
</gene>
<reference evidence="4" key="1">
    <citation type="journal article" date="2021" name="Nat. Commun.">
        <title>Genetic determinants of endophytism in the Arabidopsis root mycobiome.</title>
        <authorList>
            <person name="Mesny F."/>
            <person name="Miyauchi S."/>
            <person name="Thiergart T."/>
            <person name="Pickel B."/>
            <person name="Atanasova L."/>
            <person name="Karlsson M."/>
            <person name="Huettel B."/>
            <person name="Barry K.W."/>
            <person name="Haridas S."/>
            <person name="Chen C."/>
            <person name="Bauer D."/>
            <person name="Andreopoulos W."/>
            <person name="Pangilinan J."/>
            <person name="LaButti K."/>
            <person name="Riley R."/>
            <person name="Lipzen A."/>
            <person name="Clum A."/>
            <person name="Drula E."/>
            <person name="Henrissat B."/>
            <person name="Kohler A."/>
            <person name="Grigoriev I.V."/>
            <person name="Martin F.M."/>
            <person name="Hacquard S."/>
        </authorList>
    </citation>
    <scope>NUCLEOTIDE SEQUENCE</scope>
    <source>
        <strain evidence="4">MPI-SDFR-AT-0120</strain>
    </source>
</reference>
<dbReference type="GO" id="GO:0006107">
    <property type="term" value="P:oxaloacetate metabolic process"/>
    <property type="evidence" value="ECO:0007669"/>
    <property type="project" value="UniProtKB-ARBA"/>
</dbReference>
<protein>
    <submittedName>
        <fullName evidence="4">Fumarylacetoacetate hydrolase family protein</fullName>
    </submittedName>
</protein>
<comment type="caution">
    <text evidence="4">The sequence shown here is derived from an EMBL/GenBank/DDBJ whole genome shotgun (WGS) entry which is preliminary data.</text>
</comment>
<dbReference type="EMBL" id="JAGMVJ010000009">
    <property type="protein sequence ID" value="KAH7087321.1"/>
    <property type="molecule type" value="Genomic_DNA"/>
</dbReference>
<evidence type="ECO:0000313" key="5">
    <source>
        <dbReference type="Proteomes" id="UP000813461"/>
    </source>
</evidence>
<keyword evidence="4" id="KW-0378">Hydrolase</keyword>
<name>A0A8K0R616_9PLEO</name>
<dbReference type="FunFam" id="3.90.850.10:FF:000002">
    <property type="entry name" value="2-hydroxyhepta-2,4-diene-1,7-dioate isomerase"/>
    <property type="match status" value="1"/>
</dbReference>
<sequence length="286" mass="30984">MSAVFSRLVRFQNPAGIIFYGEAGDTTISAESLYGKRVPTYQGQWPWQDDFALSGNEETVAKILSPLSSVPIFYGIGLNYRSHTKEATVKAGSDKHPLAFTKPPDALAGPLDDIPFSEALLNMDYEGELCVVIGKDLKNFAQDDDPTPYILGYTVGNDVSSRFWQKPEQSGGQHAIAKSFDKFAPIGPVIASTTAISDPANLTLETFVNGERRQKANTGELIFNLSAILEFVSRGVTLRPGTVIMTGTPAGVAASFRPQDKWLKDGDVVEVSISGIGSIKNKYVLE</sequence>
<evidence type="ECO:0000256" key="2">
    <source>
        <dbReference type="ARBA" id="ARBA00022723"/>
    </source>
</evidence>
<dbReference type="InterPro" id="IPR036663">
    <property type="entry name" value="Fumarylacetoacetase_C_sf"/>
</dbReference>
<dbReference type="SUPFAM" id="SSF56529">
    <property type="entry name" value="FAH"/>
    <property type="match status" value="1"/>
</dbReference>
<dbReference type="Gene3D" id="3.90.850.10">
    <property type="entry name" value="Fumarylacetoacetase-like, C-terminal domain"/>
    <property type="match status" value="1"/>
</dbReference>
<keyword evidence="2" id="KW-0479">Metal-binding</keyword>
<dbReference type="GO" id="GO:0046872">
    <property type="term" value="F:metal ion binding"/>
    <property type="evidence" value="ECO:0007669"/>
    <property type="project" value="UniProtKB-KW"/>
</dbReference>
<proteinExistence type="inferred from homology"/>
<dbReference type="GO" id="GO:0050163">
    <property type="term" value="F:oxaloacetate tautomerase activity"/>
    <property type="evidence" value="ECO:0007669"/>
    <property type="project" value="UniProtKB-ARBA"/>
</dbReference>